<keyword evidence="4 5" id="KW-0206">Cytoskeleton</keyword>
<dbReference type="GO" id="GO:0005885">
    <property type="term" value="C:Arp2/3 protein complex"/>
    <property type="evidence" value="ECO:0007669"/>
    <property type="project" value="InterPro"/>
</dbReference>
<evidence type="ECO:0000313" key="7">
    <source>
        <dbReference type="Proteomes" id="UP000075901"/>
    </source>
</evidence>
<evidence type="ECO:0000256" key="3">
    <source>
        <dbReference type="ARBA" id="ARBA00022490"/>
    </source>
</evidence>
<dbReference type="Gene3D" id="1.25.40.190">
    <property type="entry name" value="Actin-related protein 2/3 complex subunit 5"/>
    <property type="match status" value="1"/>
</dbReference>
<dbReference type="AlphaFoldDB" id="A0A182SSU3"/>
<keyword evidence="3" id="KW-0963">Cytoplasm</keyword>
<dbReference type="Pfam" id="PF04699">
    <property type="entry name" value="P16-Arc"/>
    <property type="match status" value="1"/>
</dbReference>
<dbReference type="FunFam" id="1.25.40.190:FF:000004">
    <property type="entry name" value="Actin-related protein 2/3 complex subunit 5"/>
    <property type="match status" value="1"/>
</dbReference>
<sequence>MAKNTSSSAFRKIDVDQYNEDNFKEDDADQASSGMIVPDEAEINSLLNQYPFQIILFRTTLPSSICLNNLNAPLMCKNQQVKDNALGLTLRVLLSIKSSQIDAAIESLDDPELCDVLMKYIYRGFEIPSEGSSGHLLTWHEKVFAKGGVGSIVRVLSDSARA</sequence>
<dbReference type="Proteomes" id="UP000075901">
    <property type="component" value="Unassembled WGS sequence"/>
</dbReference>
<organism evidence="6 7">
    <name type="scientific">Anopheles maculatus</name>
    <dbReference type="NCBI Taxonomy" id="74869"/>
    <lineage>
        <taxon>Eukaryota</taxon>
        <taxon>Metazoa</taxon>
        <taxon>Ecdysozoa</taxon>
        <taxon>Arthropoda</taxon>
        <taxon>Hexapoda</taxon>
        <taxon>Insecta</taxon>
        <taxon>Pterygota</taxon>
        <taxon>Neoptera</taxon>
        <taxon>Endopterygota</taxon>
        <taxon>Diptera</taxon>
        <taxon>Nematocera</taxon>
        <taxon>Culicoidea</taxon>
        <taxon>Culicidae</taxon>
        <taxon>Anophelinae</taxon>
        <taxon>Anopheles</taxon>
        <taxon>Anopheles maculatus group</taxon>
    </lineage>
</organism>
<keyword evidence="7" id="KW-1185">Reference proteome</keyword>
<proteinExistence type="inferred from homology"/>
<comment type="subcellular location">
    <subcellularLocation>
        <location evidence="1">Cytoplasm</location>
        <location evidence="1">Cytoskeleton</location>
    </subcellularLocation>
</comment>
<protein>
    <recommendedName>
        <fullName evidence="5">Actin-related protein 2/3 complex subunit 5</fullName>
    </recommendedName>
</protein>
<evidence type="ECO:0000256" key="2">
    <source>
        <dbReference type="ARBA" id="ARBA00006084"/>
    </source>
</evidence>
<name>A0A182SSU3_9DIPT</name>
<accession>A0A182SSU3</accession>
<dbReference type="InterPro" id="IPR006789">
    <property type="entry name" value="ARPC5"/>
</dbReference>
<comment type="function">
    <text evidence="5">Functions as component of the Arp2/3 complex which is involved in regulation of actin polymerization and together with an activating nucleation-promoting factor (NPF) mediates the formation of branched actin networks. Arp2/3 complex plays a critical role in the control of cell morphogenesis via the modulation of cell polarity development.</text>
</comment>
<evidence type="ECO:0000256" key="4">
    <source>
        <dbReference type="ARBA" id="ARBA00023212"/>
    </source>
</evidence>
<dbReference type="GO" id="GO:0034314">
    <property type="term" value="P:Arp2/3 complex-mediated actin nucleation"/>
    <property type="evidence" value="ECO:0007669"/>
    <property type="project" value="InterPro"/>
</dbReference>
<dbReference type="GO" id="GO:0030833">
    <property type="term" value="P:regulation of actin filament polymerization"/>
    <property type="evidence" value="ECO:0007669"/>
    <property type="project" value="InterPro"/>
</dbReference>
<dbReference type="PANTHER" id="PTHR12644">
    <property type="entry name" value="ARP2/3 COMPLEX 16 KD SUBUNIT P16-ARC"/>
    <property type="match status" value="1"/>
</dbReference>
<dbReference type="EnsemblMetazoa" id="AMAM012714-RA">
    <property type="protein sequence ID" value="AMAM012714-PA"/>
    <property type="gene ID" value="AMAM012714"/>
</dbReference>
<dbReference type="VEuPathDB" id="VectorBase:AMAM012714"/>
<dbReference type="InterPro" id="IPR036743">
    <property type="entry name" value="ARPC5_sf"/>
</dbReference>
<evidence type="ECO:0000256" key="5">
    <source>
        <dbReference type="RuleBase" id="RU004301"/>
    </source>
</evidence>
<evidence type="ECO:0000313" key="6">
    <source>
        <dbReference type="EnsemblMetazoa" id="AMAM012714-PA"/>
    </source>
</evidence>
<reference evidence="6" key="2">
    <citation type="submission" date="2020-05" db="UniProtKB">
        <authorList>
            <consortium name="EnsemblMetazoa"/>
        </authorList>
    </citation>
    <scope>IDENTIFICATION</scope>
    <source>
        <strain evidence="6">maculatus3</strain>
    </source>
</reference>
<evidence type="ECO:0000256" key="1">
    <source>
        <dbReference type="ARBA" id="ARBA00004245"/>
    </source>
</evidence>
<comment type="similarity">
    <text evidence="2 5">Belongs to the ARPC5 family.</text>
</comment>
<reference evidence="7" key="1">
    <citation type="submission" date="2013-09" db="EMBL/GenBank/DDBJ databases">
        <title>The Genome Sequence of Anopheles maculatus species B.</title>
        <authorList>
            <consortium name="The Broad Institute Genomics Platform"/>
            <person name="Neafsey D.E."/>
            <person name="Besansky N."/>
            <person name="Howell P."/>
            <person name="Walton C."/>
            <person name="Young S.K."/>
            <person name="Zeng Q."/>
            <person name="Gargeya S."/>
            <person name="Fitzgerald M."/>
            <person name="Haas B."/>
            <person name="Abouelleil A."/>
            <person name="Allen A.W."/>
            <person name="Alvarado L."/>
            <person name="Arachchi H.M."/>
            <person name="Berlin A.M."/>
            <person name="Chapman S.B."/>
            <person name="Gainer-Dewar J."/>
            <person name="Goldberg J."/>
            <person name="Griggs A."/>
            <person name="Gujja S."/>
            <person name="Hansen M."/>
            <person name="Howarth C."/>
            <person name="Imamovic A."/>
            <person name="Ireland A."/>
            <person name="Larimer J."/>
            <person name="McCowan C."/>
            <person name="Murphy C."/>
            <person name="Pearson M."/>
            <person name="Poon T.W."/>
            <person name="Priest M."/>
            <person name="Roberts A."/>
            <person name="Saif S."/>
            <person name="Shea T."/>
            <person name="Sisk P."/>
            <person name="Sykes S."/>
            <person name="Wortman J."/>
            <person name="Nusbaum C."/>
            <person name="Birren B."/>
        </authorList>
    </citation>
    <scope>NUCLEOTIDE SEQUENCE [LARGE SCALE GENOMIC DNA]</scope>
    <source>
        <strain evidence="7">maculatus3</strain>
    </source>
</reference>
<dbReference type="SUPFAM" id="SSF69103">
    <property type="entry name" value="Arp2/3 complex 16 kDa subunit ARPC5"/>
    <property type="match status" value="1"/>
</dbReference>